<evidence type="ECO:0000313" key="2">
    <source>
        <dbReference type="EMBL" id="MBB3977221.1"/>
    </source>
</evidence>
<name>A0A7W6GIQ5_9HYPH</name>
<comment type="caution">
    <text evidence="2">The sequence shown here is derived from an EMBL/GenBank/DDBJ whole genome shotgun (WGS) entry which is preliminary data.</text>
</comment>
<gene>
    <name evidence="2" type="ORF">GGQ64_002427</name>
</gene>
<accession>A0A7W6GIQ5</accession>
<keyword evidence="2" id="KW-0378">Hydrolase</keyword>
<dbReference type="AlphaFoldDB" id="A0A7W6GIQ5"/>
<feature type="compositionally biased region" description="Basic and acidic residues" evidence="1">
    <location>
        <begin position="238"/>
        <end position="254"/>
    </location>
</feature>
<dbReference type="GO" id="GO:0016787">
    <property type="term" value="F:hydrolase activity"/>
    <property type="evidence" value="ECO:0007669"/>
    <property type="project" value="UniProtKB-KW"/>
</dbReference>
<dbReference type="Proteomes" id="UP000574761">
    <property type="component" value="Unassembled WGS sequence"/>
</dbReference>
<feature type="region of interest" description="Disordered" evidence="1">
    <location>
        <begin position="206"/>
        <end position="269"/>
    </location>
</feature>
<proteinExistence type="predicted"/>
<dbReference type="Gene3D" id="1.10.287.1490">
    <property type="match status" value="1"/>
</dbReference>
<protein>
    <submittedName>
        <fullName evidence="2">Peptidoglycan hydrolase CwlO-like protein</fullName>
    </submittedName>
</protein>
<evidence type="ECO:0000313" key="3">
    <source>
        <dbReference type="Proteomes" id="UP000574761"/>
    </source>
</evidence>
<dbReference type="RefSeq" id="WP_183804360.1">
    <property type="nucleotide sequence ID" value="NZ_JACIEE010000005.1"/>
</dbReference>
<evidence type="ECO:0000256" key="1">
    <source>
        <dbReference type="SAM" id="MobiDB-lite"/>
    </source>
</evidence>
<reference evidence="2 3" key="1">
    <citation type="submission" date="2020-08" db="EMBL/GenBank/DDBJ databases">
        <title>Genomic Encyclopedia of Type Strains, Phase IV (KMG-IV): sequencing the most valuable type-strain genomes for metagenomic binning, comparative biology and taxonomic classification.</title>
        <authorList>
            <person name="Goeker M."/>
        </authorList>
    </citation>
    <scope>NUCLEOTIDE SEQUENCE [LARGE SCALE GENOMIC DNA]</scope>
    <source>
        <strain evidence="2 3">DSM 100211</strain>
    </source>
</reference>
<organism evidence="2 3">
    <name type="scientific">Mycoplana azooxidifex</name>
    <dbReference type="NCBI Taxonomy" id="1636188"/>
    <lineage>
        <taxon>Bacteria</taxon>
        <taxon>Pseudomonadati</taxon>
        <taxon>Pseudomonadota</taxon>
        <taxon>Alphaproteobacteria</taxon>
        <taxon>Hyphomicrobiales</taxon>
        <taxon>Rhizobiaceae</taxon>
        <taxon>Mycoplana</taxon>
    </lineage>
</organism>
<keyword evidence="3" id="KW-1185">Reference proteome</keyword>
<feature type="region of interest" description="Disordered" evidence="1">
    <location>
        <begin position="356"/>
        <end position="386"/>
    </location>
</feature>
<sequence>MIEYALLFALGFLAATLVGLIVAPAIQRRIVAYTENRMKATTPLSPQEVRAQTDMARAAFAAENARMSQNLVREREKGTRLAVQHEALKQDISRLAAENADLRTQIDAMSVDAGDLRSAMRHDDEKYLQLKAQLDAAAREILHKKREIEILNANRDLIQSDLNDNMISLAARETEIDNLNSHVQTLRREREKLLAGLQAAQVSLKETTQRLSREEGRSRQLEEKLARDQSQSAGKLATLERRLAETGRPREKAKSAPSGTRMPPRTGQTAEMTPLLASRPETPLLAHANGHEPAPAERDIDIHAIEADVRDRSAAITQRLSDAPTLETDAALREEMADVAAKMIVLTDAREGAASPIRSLLDQAPPSDPRRLSLAQRAKDMLPPRE</sequence>
<feature type="compositionally biased region" description="Basic and acidic residues" evidence="1">
    <location>
        <begin position="207"/>
        <end position="227"/>
    </location>
</feature>
<feature type="compositionally biased region" description="Basic and acidic residues" evidence="1">
    <location>
        <begin position="377"/>
        <end position="386"/>
    </location>
</feature>
<dbReference type="EMBL" id="JACIEE010000005">
    <property type="protein sequence ID" value="MBB3977221.1"/>
    <property type="molecule type" value="Genomic_DNA"/>
</dbReference>